<dbReference type="Proteomes" id="UP000064893">
    <property type="component" value="Chromosome"/>
</dbReference>
<comment type="cofactor">
    <cofactor evidence="1">
        <name>Mg(2+)</name>
        <dbReference type="ChEBI" id="CHEBI:18420"/>
    </cofactor>
</comment>
<dbReference type="GO" id="GO:0016787">
    <property type="term" value="F:hydrolase activity"/>
    <property type="evidence" value="ECO:0007669"/>
    <property type="project" value="UniProtKB-KW"/>
</dbReference>
<evidence type="ECO:0000256" key="1">
    <source>
        <dbReference type="ARBA" id="ARBA00001946"/>
    </source>
</evidence>
<gene>
    <name evidence="7" type="primary">mcl2</name>
    <name evidence="7" type="ORF">L21SP5_01621</name>
</gene>
<dbReference type="InterPro" id="IPR005000">
    <property type="entry name" value="Aldolase/citrate-lyase_domain"/>
</dbReference>
<dbReference type="AlphaFoldDB" id="A0A0S2HYY7"/>
<evidence type="ECO:0000259" key="6">
    <source>
        <dbReference type="Pfam" id="PF03328"/>
    </source>
</evidence>
<dbReference type="GO" id="GO:0006107">
    <property type="term" value="P:oxaloacetate metabolic process"/>
    <property type="evidence" value="ECO:0007669"/>
    <property type="project" value="TreeGrafter"/>
</dbReference>
<sequence>MLKSYFFVPATKQKFIDKMPEIEADEFVFDLEDAIAENEIESAFENLENIEGREQYIVRPRLYSSSGKLKNKNLERLIDLGFRRFYIPKAETKQMLDELLNIFNYYDIKDLEWYYLVESPSALMHVKEMALSGKYPFKGLCLGAQDYAANLGMTYSLENIKWARHYLLNVAKACNIEAIDMASMVLEDRDLFEKECHQGFQMGYDAKIIVHPAQLKVLQEIEYYNQAEINHAIAINERFDLEKLKDFSIVTIDGLIYERPHIARIKKIIEYLNKKQN</sequence>
<dbReference type="PANTHER" id="PTHR32308:SF0">
    <property type="entry name" value="HPCH_HPAI ALDOLASE_CITRATE LYASE DOMAIN-CONTAINING PROTEIN"/>
    <property type="match status" value="1"/>
</dbReference>
<dbReference type="Gene3D" id="3.20.20.60">
    <property type="entry name" value="Phosphoenolpyruvate-binding domains"/>
    <property type="match status" value="1"/>
</dbReference>
<keyword evidence="8" id="KW-1185">Reference proteome</keyword>
<evidence type="ECO:0000256" key="4">
    <source>
        <dbReference type="PIRSR" id="PIRSR015582-1"/>
    </source>
</evidence>
<dbReference type="PANTHER" id="PTHR32308">
    <property type="entry name" value="LYASE BETA SUBUNIT, PUTATIVE (AFU_ORTHOLOGUE AFUA_4G13030)-RELATED"/>
    <property type="match status" value="1"/>
</dbReference>
<keyword evidence="2 5" id="KW-0479">Metal-binding</keyword>
<dbReference type="EMBL" id="CP013118">
    <property type="protein sequence ID" value="ALO15264.1"/>
    <property type="molecule type" value="Genomic_DNA"/>
</dbReference>
<name>A0A0S2HYY7_9BACT</name>
<dbReference type="InterPro" id="IPR015813">
    <property type="entry name" value="Pyrv/PenolPyrv_kinase-like_dom"/>
</dbReference>
<accession>A0A0S2HYY7</accession>
<reference evidence="7 8" key="1">
    <citation type="submission" date="2015-11" db="EMBL/GenBank/DDBJ databases">
        <title>Description and complete genome sequence of a novel strain predominating in hypersaline microbial mats and representing a new family of the Bacteriodetes phylum.</title>
        <authorList>
            <person name="Spring S."/>
            <person name="Bunk B."/>
            <person name="Sproer C."/>
            <person name="Klenk H.-P."/>
        </authorList>
    </citation>
    <scope>NUCLEOTIDE SEQUENCE [LARGE SCALE GENOMIC DNA]</scope>
    <source>
        <strain evidence="7 8">L21-Spi-D4</strain>
    </source>
</reference>
<feature type="binding site" evidence="5">
    <location>
        <position position="118"/>
    </location>
    <ligand>
        <name>Mg(2+)</name>
        <dbReference type="ChEBI" id="CHEBI:18420"/>
    </ligand>
</feature>
<dbReference type="InterPro" id="IPR040442">
    <property type="entry name" value="Pyrv_kinase-like_dom_sf"/>
</dbReference>
<keyword evidence="3 5" id="KW-0460">Magnesium</keyword>
<dbReference type="EC" id="3.1.2.-" evidence="7"/>
<dbReference type="Pfam" id="PF03328">
    <property type="entry name" value="HpcH_HpaI"/>
    <property type="match status" value="1"/>
</dbReference>
<dbReference type="GO" id="GO:0000287">
    <property type="term" value="F:magnesium ion binding"/>
    <property type="evidence" value="ECO:0007669"/>
    <property type="project" value="TreeGrafter"/>
</dbReference>
<dbReference type="RefSeq" id="WP_057952735.1">
    <property type="nucleotide sequence ID" value="NZ_CP013118.1"/>
</dbReference>
<dbReference type="SUPFAM" id="SSF51621">
    <property type="entry name" value="Phosphoenolpyruvate/pyruvate domain"/>
    <property type="match status" value="1"/>
</dbReference>
<organism evidence="7 8">
    <name type="scientific">Salinivirga cyanobacteriivorans</name>
    <dbReference type="NCBI Taxonomy" id="1307839"/>
    <lineage>
        <taxon>Bacteria</taxon>
        <taxon>Pseudomonadati</taxon>
        <taxon>Bacteroidota</taxon>
        <taxon>Bacteroidia</taxon>
        <taxon>Bacteroidales</taxon>
        <taxon>Salinivirgaceae</taxon>
        <taxon>Salinivirga</taxon>
    </lineage>
</organism>
<evidence type="ECO:0000256" key="2">
    <source>
        <dbReference type="ARBA" id="ARBA00022723"/>
    </source>
</evidence>
<evidence type="ECO:0000313" key="8">
    <source>
        <dbReference type="Proteomes" id="UP000064893"/>
    </source>
</evidence>
<dbReference type="STRING" id="1307839.L21SP5_01621"/>
<feature type="domain" description="HpcH/HpaI aldolase/citrate lyase" evidence="6">
    <location>
        <begin position="4"/>
        <end position="212"/>
    </location>
</feature>
<evidence type="ECO:0000313" key="7">
    <source>
        <dbReference type="EMBL" id="ALO15264.1"/>
    </source>
</evidence>
<dbReference type="InterPro" id="IPR011206">
    <property type="entry name" value="Citrate_lyase_beta/mcl1/mcl2"/>
</dbReference>
<feature type="binding site" evidence="4">
    <location>
        <position position="61"/>
    </location>
    <ligand>
        <name>substrate</name>
    </ligand>
</feature>
<protein>
    <submittedName>
        <fullName evidence="7">(3S)-malyl-CoA thioesterase</fullName>
        <ecNumber evidence="7">3.1.2.-</ecNumber>
    </submittedName>
</protein>
<proteinExistence type="predicted"/>
<dbReference type="PIRSF" id="PIRSF015582">
    <property type="entry name" value="Cit_lyase_B"/>
    <property type="match status" value="1"/>
</dbReference>
<feature type="binding site" evidence="4">
    <location>
        <position position="118"/>
    </location>
    <ligand>
        <name>substrate</name>
    </ligand>
</feature>
<keyword evidence="7" id="KW-0378">Hydrolase</keyword>
<dbReference type="OrthoDB" id="9786940at2"/>
<evidence type="ECO:0000256" key="5">
    <source>
        <dbReference type="PIRSR" id="PIRSR015582-2"/>
    </source>
</evidence>
<evidence type="ECO:0000256" key="3">
    <source>
        <dbReference type="ARBA" id="ARBA00022842"/>
    </source>
</evidence>
<feature type="binding site" evidence="5">
    <location>
        <position position="146"/>
    </location>
    <ligand>
        <name>Mg(2+)</name>
        <dbReference type="ChEBI" id="CHEBI:18420"/>
    </ligand>
</feature>
<dbReference type="KEGG" id="blq:L21SP5_01621"/>